<accession>A0ABW1DDG4</accession>
<sequence length="223" mass="22936">MGDPPAVLLPGTLCTADLWAGVRCPAGTRALATPRGGTLAQAAATVLDAAPPAPFHLIGFSLGATVACEVLRRAPERLARLTLVSASALAPRPEQLETWAAHEREVHAGRFGTLAEGLAAGAGPHHARVLDMALTLGPEVYLEQLALLRSRPDSRADLAACRLPLTLLVGAEDRVTPPALSEALAAQRPRTSLQVVPGAGHYLPLDAPEALGAALLTGGATYA</sequence>
<evidence type="ECO:0000313" key="2">
    <source>
        <dbReference type="EMBL" id="MFC5846803.1"/>
    </source>
</evidence>
<dbReference type="InterPro" id="IPR050471">
    <property type="entry name" value="AB_hydrolase"/>
</dbReference>
<gene>
    <name evidence="2" type="ORF">ACFPQ6_00635</name>
</gene>
<keyword evidence="3" id="KW-1185">Reference proteome</keyword>
<protein>
    <submittedName>
        <fullName evidence="2">Alpha/beta fold hydrolase</fullName>
    </submittedName>
</protein>
<dbReference type="PANTHER" id="PTHR43433">
    <property type="entry name" value="HYDROLASE, ALPHA/BETA FOLD FAMILY PROTEIN"/>
    <property type="match status" value="1"/>
</dbReference>
<dbReference type="GO" id="GO:0016787">
    <property type="term" value="F:hydrolase activity"/>
    <property type="evidence" value="ECO:0007669"/>
    <property type="project" value="UniProtKB-KW"/>
</dbReference>
<name>A0ABW1DDG4_9DEIO</name>
<dbReference type="PANTHER" id="PTHR43433:SF4">
    <property type="entry name" value="NON-HEME CHLOROPEROXIDASE-RELATED"/>
    <property type="match status" value="1"/>
</dbReference>
<proteinExistence type="predicted"/>
<dbReference type="SUPFAM" id="SSF53474">
    <property type="entry name" value="alpha/beta-Hydrolases"/>
    <property type="match status" value="1"/>
</dbReference>
<keyword evidence="2" id="KW-0378">Hydrolase</keyword>
<dbReference type="RefSeq" id="WP_380045225.1">
    <property type="nucleotide sequence ID" value="NZ_JBHSOH010000002.1"/>
</dbReference>
<dbReference type="InterPro" id="IPR000073">
    <property type="entry name" value="AB_hydrolase_1"/>
</dbReference>
<dbReference type="Gene3D" id="3.40.50.1820">
    <property type="entry name" value="alpha/beta hydrolase"/>
    <property type="match status" value="1"/>
</dbReference>
<evidence type="ECO:0000313" key="3">
    <source>
        <dbReference type="Proteomes" id="UP001595979"/>
    </source>
</evidence>
<organism evidence="2 3">
    <name type="scientific">Deinococcus petrolearius</name>
    <dbReference type="NCBI Taxonomy" id="1751295"/>
    <lineage>
        <taxon>Bacteria</taxon>
        <taxon>Thermotogati</taxon>
        <taxon>Deinococcota</taxon>
        <taxon>Deinococci</taxon>
        <taxon>Deinococcales</taxon>
        <taxon>Deinococcaceae</taxon>
        <taxon>Deinococcus</taxon>
    </lineage>
</organism>
<reference evidence="3" key="1">
    <citation type="journal article" date="2019" name="Int. J. Syst. Evol. Microbiol.">
        <title>The Global Catalogue of Microorganisms (GCM) 10K type strain sequencing project: providing services to taxonomists for standard genome sequencing and annotation.</title>
        <authorList>
            <consortium name="The Broad Institute Genomics Platform"/>
            <consortium name="The Broad Institute Genome Sequencing Center for Infectious Disease"/>
            <person name="Wu L."/>
            <person name="Ma J."/>
        </authorList>
    </citation>
    <scope>NUCLEOTIDE SEQUENCE [LARGE SCALE GENOMIC DNA]</scope>
    <source>
        <strain evidence="3">CGMCC 1.15053</strain>
    </source>
</reference>
<feature type="domain" description="AB hydrolase-1" evidence="1">
    <location>
        <begin position="39"/>
        <end position="208"/>
    </location>
</feature>
<dbReference type="Proteomes" id="UP001595979">
    <property type="component" value="Unassembled WGS sequence"/>
</dbReference>
<dbReference type="EMBL" id="JBHSOH010000002">
    <property type="protein sequence ID" value="MFC5846803.1"/>
    <property type="molecule type" value="Genomic_DNA"/>
</dbReference>
<comment type="caution">
    <text evidence="2">The sequence shown here is derived from an EMBL/GenBank/DDBJ whole genome shotgun (WGS) entry which is preliminary data.</text>
</comment>
<dbReference type="Pfam" id="PF00561">
    <property type="entry name" value="Abhydrolase_1"/>
    <property type="match status" value="1"/>
</dbReference>
<dbReference type="InterPro" id="IPR029058">
    <property type="entry name" value="AB_hydrolase_fold"/>
</dbReference>
<evidence type="ECO:0000259" key="1">
    <source>
        <dbReference type="Pfam" id="PF00561"/>
    </source>
</evidence>